<evidence type="ECO:0000313" key="15">
    <source>
        <dbReference type="Proteomes" id="UP001516400"/>
    </source>
</evidence>
<evidence type="ECO:0000256" key="5">
    <source>
        <dbReference type="ARBA" id="ARBA00022723"/>
    </source>
</evidence>
<name>A0ABD2PC50_9CUCU</name>
<evidence type="ECO:0000259" key="13">
    <source>
        <dbReference type="PROSITE" id="PS51081"/>
    </source>
</evidence>
<dbReference type="PANTHER" id="PTHR45877:SF2">
    <property type="entry name" value="E3 UBIQUITIN-PROTEIN LIGASE SINA-RELATED"/>
    <property type="match status" value="1"/>
</dbReference>
<dbReference type="SUPFAM" id="SSF49599">
    <property type="entry name" value="TRAF domain-like"/>
    <property type="match status" value="1"/>
</dbReference>
<keyword evidence="6 9" id="KW-0863">Zinc-finger</keyword>
<evidence type="ECO:0000313" key="14">
    <source>
        <dbReference type="EMBL" id="KAL3288538.1"/>
    </source>
</evidence>
<evidence type="ECO:0000256" key="11">
    <source>
        <dbReference type="SAM" id="MobiDB-lite"/>
    </source>
</evidence>
<keyword evidence="7 10" id="KW-0833">Ubl conjugation pathway</keyword>
<comment type="catalytic activity">
    <reaction evidence="1 10">
        <text>S-ubiquitinyl-[E2 ubiquitin-conjugating enzyme]-L-cysteine + [acceptor protein]-L-lysine = [E2 ubiquitin-conjugating enzyme]-L-cysteine + N(6)-ubiquitinyl-[acceptor protein]-L-lysine.</text>
        <dbReference type="EC" id="2.3.2.27"/>
    </reaction>
</comment>
<dbReference type="Pfam" id="PF21361">
    <property type="entry name" value="Sina_ZnF"/>
    <property type="match status" value="1"/>
</dbReference>
<dbReference type="Proteomes" id="UP001516400">
    <property type="component" value="Unassembled WGS sequence"/>
</dbReference>
<evidence type="ECO:0000259" key="12">
    <source>
        <dbReference type="PROSITE" id="PS50089"/>
    </source>
</evidence>
<keyword evidence="4" id="KW-0808">Transferase</keyword>
<dbReference type="AlphaFoldDB" id="A0ABD2PC50"/>
<keyword evidence="5 10" id="KW-0479">Metal-binding</keyword>
<comment type="pathway">
    <text evidence="2 10">Protein modification; protein ubiquitination.</text>
</comment>
<sequence>MEHLLEDLECPVCTDYLTIPIRQCTIGHSVCGKCITKLGQCALCRNEFTESRNITLEGLALKMKYPCINKDTGCTELLSYSDREKHELRCTFRGIRVSCPMKGCDYVGDAASIKSHWLTKKTAKIYNTFNSGSIKLKNDSYFVSLVCAFEEQFWYKTKTFNNTMYFAIQFIGKPEEANKFNFEVEITKSNSSKKKIVLGDYCQSIDLSESELFKEETCCTISFTNLLQFLSNEYLNYTLKVFKIGGAPKTNQNFHNNQNTGTKPKPVHHNKAGNQNVNSGKQHEGFSKSRKGNSEHNSKPKDYKQPSGKKKSAN</sequence>
<dbReference type="Pfam" id="PF21362">
    <property type="entry name" value="Sina_RING"/>
    <property type="match status" value="1"/>
</dbReference>
<feature type="compositionally biased region" description="Polar residues" evidence="11">
    <location>
        <begin position="250"/>
        <end position="262"/>
    </location>
</feature>
<keyword evidence="8 10" id="KW-0862">Zinc</keyword>
<dbReference type="InterPro" id="IPR049548">
    <property type="entry name" value="Sina-like_RING"/>
</dbReference>
<dbReference type="GO" id="GO:0010498">
    <property type="term" value="P:proteasomal protein catabolic process"/>
    <property type="evidence" value="ECO:0007669"/>
    <property type="project" value="UniProtKB-ARBA"/>
</dbReference>
<dbReference type="InterPro" id="IPR013083">
    <property type="entry name" value="Znf_RING/FYVE/PHD"/>
</dbReference>
<dbReference type="InterPro" id="IPR001841">
    <property type="entry name" value="Znf_RING"/>
</dbReference>
<evidence type="ECO:0000256" key="8">
    <source>
        <dbReference type="ARBA" id="ARBA00022833"/>
    </source>
</evidence>
<reference evidence="14 15" key="1">
    <citation type="journal article" date="2021" name="BMC Biol.">
        <title>Horizontally acquired antibacterial genes associated with adaptive radiation of ladybird beetles.</title>
        <authorList>
            <person name="Li H.S."/>
            <person name="Tang X.F."/>
            <person name="Huang Y.H."/>
            <person name="Xu Z.Y."/>
            <person name="Chen M.L."/>
            <person name="Du X.Y."/>
            <person name="Qiu B.Y."/>
            <person name="Chen P.T."/>
            <person name="Zhang W."/>
            <person name="Slipinski A."/>
            <person name="Escalona H.E."/>
            <person name="Waterhouse R.M."/>
            <person name="Zwick A."/>
            <person name="Pang H."/>
        </authorList>
    </citation>
    <scope>NUCLEOTIDE SEQUENCE [LARGE SCALE GENOMIC DNA]</scope>
    <source>
        <strain evidence="14">SYSU2018</strain>
    </source>
</reference>
<comment type="caution">
    <text evidence="14">The sequence shown here is derived from an EMBL/GenBank/DDBJ whole genome shotgun (WGS) entry which is preliminary data.</text>
</comment>
<comment type="similarity">
    <text evidence="3 10">Belongs to the SINA (Seven in absentia) family.</text>
</comment>
<evidence type="ECO:0000256" key="3">
    <source>
        <dbReference type="ARBA" id="ARBA00009119"/>
    </source>
</evidence>
<evidence type="ECO:0000256" key="4">
    <source>
        <dbReference type="ARBA" id="ARBA00022679"/>
    </source>
</evidence>
<feature type="domain" description="RING-type" evidence="12">
    <location>
        <begin position="10"/>
        <end position="45"/>
    </location>
</feature>
<comment type="domain">
    <text evidence="10">The SBD domain (substrate-binding domain) mediates the interaction with substrate proteins. It is related to the TRAF family.</text>
</comment>
<feature type="region of interest" description="Disordered" evidence="11">
    <location>
        <begin position="250"/>
        <end position="314"/>
    </location>
</feature>
<feature type="compositionally biased region" description="Basic and acidic residues" evidence="11">
    <location>
        <begin position="281"/>
        <end position="304"/>
    </location>
</feature>
<protein>
    <recommendedName>
        <fullName evidence="10">E3 ubiquitin-protein ligase</fullName>
        <ecNumber evidence="10">2.3.2.27</ecNumber>
    </recommendedName>
</protein>
<proteinExistence type="inferred from homology"/>
<accession>A0ABD2PC50</accession>
<dbReference type="EC" id="2.3.2.27" evidence="10"/>
<gene>
    <name evidence="14" type="ORF">HHI36_002978</name>
</gene>
<dbReference type="EMBL" id="JABFTP020000185">
    <property type="protein sequence ID" value="KAL3288538.1"/>
    <property type="molecule type" value="Genomic_DNA"/>
</dbReference>
<dbReference type="InterPro" id="IPR018121">
    <property type="entry name" value="7-in-absentia-prot_TRAF-dom"/>
</dbReference>
<evidence type="ECO:0000256" key="1">
    <source>
        <dbReference type="ARBA" id="ARBA00000900"/>
    </source>
</evidence>
<comment type="domain">
    <text evidence="10">The RING-type zinc finger domain is essential for ubiquitin ligase activity.</text>
</comment>
<dbReference type="InterPro" id="IPR004162">
    <property type="entry name" value="SINA-like_animal"/>
</dbReference>
<keyword evidence="15" id="KW-1185">Reference proteome</keyword>
<evidence type="ECO:0000256" key="7">
    <source>
        <dbReference type="ARBA" id="ARBA00022786"/>
    </source>
</evidence>
<evidence type="ECO:0000256" key="10">
    <source>
        <dbReference type="RuleBase" id="RU201113"/>
    </source>
</evidence>
<dbReference type="GO" id="GO:0008270">
    <property type="term" value="F:zinc ion binding"/>
    <property type="evidence" value="ECO:0007669"/>
    <property type="project" value="UniProtKB-KW"/>
</dbReference>
<dbReference type="PANTHER" id="PTHR45877">
    <property type="entry name" value="E3 UBIQUITIN-PROTEIN LIGASE SIAH2"/>
    <property type="match status" value="1"/>
</dbReference>
<dbReference type="GO" id="GO:0061630">
    <property type="term" value="F:ubiquitin protein ligase activity"/>
    <property type="evidence" value="ECO:0007669"/>
    <property type="project" value="UniProtKB-EC"/>
</dbReference>
<dbReference type="SUPFAM" id="SSF57850">
    <property type="entry name" value="RING/U-box"/>
    <property type="match status" value="1"/>
</dbReference>
<dbReference type="FunFam" id="3.30.40.10:FF:000041">
    <property type="entry name" value="E3 ubiquitin-protein ligase SINAT3"/>
    <property type="match status" value="1"/>
</dbReference>
<dbReference type="Gene3D" id="2.60.210.10">
    <property type="entry name" value="Apoptosis, Tumor Necrosis Factor Receptor Associated Protein 2, Chain A"/>
    <property type="match status" value="1"/>
</dbReference>
<comment type="function">
    <text evidence="10">E3 ubiquitin-protein ligase that mediates ubiquitination and subsequent proteasomal degradation of target proteins. E3 ubiquitin ligases accept ubiquitin from an E2 ubiquitin-conjugating enzyme in the form of a thioester and then directly transfers the ubiquitin to targeted substrates.</text>
</comment>
<dbReference type="InterPro" id="IPR013010">
    <property type="entry name" value="Znf_SIAH"/>
</dbReference>
<organism evidence="14 15">
    <name type="scientific">Cryptolaemus montrouzieri</name>
    <dbReference type="NCBI Taxonomy" id="559131"/>
    <lineage>
        <taxon>Eukaryota</taxon>
        <taxon>Metazoa</taxon>
        <taxon>Ecdysozoa</taxon>
        <taxon>Arthropoda</taxon>
        <taxon>Hexapoda</taxon>
        <taxon>Insecta</taxon>
        <taxon>Pterygota</taxon>
        <taxon>Neoptera</taxon>
        <taxon>Endopterygota</taxon>
        <taxon>Coleoptera</taxon>
        <taxon>Polyphaga</taxon>
        <taxon>Cucujiformia</taxon>
        <taxon>Coccinelloidea</taxon>
        <taxon>Coccinellidae</taxon>
        <taxon>Scymninae</taxon>
        <taxon>Scymnini</taxon>
        <taxon>Cryptolaemus</taxon>
    </lineage>
</organism>
<feature type="domain" description="SIAH-type" evidence="13">
    <location>
        <begin position="62"/>
        <end position="122"/>
    </location>
</feature>
<evidence type="ECO:0000256" key="2">
    <source>
        <dbReference type="ARBA" id="ARBA00004906"/>
    </source>
</evidence>
<dbReference type="Gene3D" id="3.30.40.10">
    <property type="entry name" value="Zinc/RING finger domain, C3HC4 (zinc finger)"/>
    <property type="match status" value="2"/>
</dbReference>
<dbReference type="PROSITE" id="PS50089">
    <property type="entry name" value="ZF_RING_2"/>
    <property type="match status" value="1"/>
</dbReference>
<dbReference type="InterPro" id="IPR008974">
    <property type="entry name" value="TRAF-like"/>
</dbReference>
<evidence type="ECO:0000256" key="9">
    <source>
        <dbReference type="PROSITE-ProRule" id="PRU00455"/>
    </source>
</evidence>
<evidence type="ECO:0000256" key="6">
    <source>
        <dbReference type="ARBA" id="ARBA00022771"/>
    </source>
</evidence>
<dbReference type="PROSITE" id="PS51081">
    <property type="entry name" value="ZF_SIAH"/>
    <property type="match status" value="1"/>
</dbReference>
<dbReference type="Pfam" id="PF03145">
    <property type="entry name" value="Sina_TRAF"/>
    <property type="match status" value="1"/>
</dbReference>